<dbReference type="STRING" id="644352.J3PBV5"/>
<reference evidence="4" key="1">
    <citation type="submission" date="2010-07" db="EMBL/GenBank/DDBJ databases">
        <title>The genome sequence of Gaeumannomyces graminis var. tritici strain R3-111a-1.</title>
        <authorList>
            <consortium name="The Broad Institute Genome Sequencing Platform"/>
            <person name="Ma L.-J."/>
            <person name="Dead R."/>
            <person name="Young S."/>
            <person name="Zeng Q."/>
            <person name="Koehrsen M."/>
            <person name="Alvarado L."/>
            <person name="Berlin A."/>
            <person name="Chapman S.B."/>
            <person name="Chen Z."/>
            <person name="Freedman E."/>
            <person name="Gellesch M."/>
            <person name="Goldberg J."/>
            <person name="Griggs A."/>
            <person name="Gujja S."/>
            <person name="Heilman E.R."/>
            <person name="Heiman D."/>
            <person name="Hepburn T."/>
            <person name="Howarth C."/>
            <person name="Jen D."/>
            <person name="Larson L."/>
            <person name="Mehta T."/>
            <person name="Neiman D."/>
            <person name="Pearson M."/>
            <person name="Roberts A."/>
            <person name="Saif S."/>
            <person name="Shea T."/>
            <person name="Shenoy N."/>
            <person name="Sisk P."/>
            <person name="Stolte C."/>
            <person name="Sykes S."/>
            <person name="Walk T."/>
            <person name="White J."/>
            <person name="Yandava C."/>
            <person name="Haas B."/>
            <person name="Nusbaum C."/>
            <person name="Birren B."/>
        </authorList>
    </citation>
    <scope>NUCLEOTIDE SEQUENCE [LARGE SCALE GENOMIC DNA]</scope>
    <source>
        <strain evidence="4">R3-111a-1</strain>
    </source>
</reference>
<sequence length="429" mass="47737">MALPTQFTPFKPTDHRDFPATPSKWEKRIAAWDKAIAKWNVSAPAKGYAPANAGKLSGYSLHDNPPYVPINSGSEIEWPQFLLLRVLYTKSNAADLQAKVEAGTHDLFAKASYDSARESLKENAEWNAYISDIEGANPGQEGSFPDLGLFTIPRYHQLATSEIKLRPTDQPPSTYVLRPRTNMPNYADHAAAVDALTSGVASSGLVHRERSHSSLSGKSATTQLSEHSAAGKDAVEIYPKAEDEQIVNTALIDYLISITITCKDVKGGWTLHRAAFIANNMQKSPYPKTYESRVDGYFQTWSGRKAAIIEVKPFIRSWDEPKIRMQEASQMAAWISQEPPESYQKGGKARRLLIAQDRHEVFLTIATFDKAYVEYIRNEPNRNRSARTFLCLKQCGPFTITKCQDMKVLSYLVLGFCRAVCAPGGLVGR</sequence>
<evidence type="ECO:0000313" key="4">
    <source>
        <dbReference type="Proteomes" id="UP000006039"/>
    </source>
</evidence>
<proteinExistence type="predicted"/>
<dbReference type="AlphaFoldDB" id="J3PBV5"/>
<reference evidence="2" key="3">
    <citation type="submission" date="2010-09" db="EMBL/GenBank/DDBJ databases">
        <title>Annotation of Gaeumannomyces graminis var. tritici R3-111a-1.</title>
        <authorList>
            <consortium name="The Broad Institute Genome Sequencing Platform"/>
            <person name="Ma L.-J."/>
            <person name="Dead R."/>
            <person name="Young S.K."/>
            <person name="Zeng Q."/>
            <person name="Gargeya S."/>
            <person name="Fitzgerald M."/>
            <person name="Haas B."/>
            <person name="Abouelleil A."/>
            <person name="Alvarado L."/>
            <person name="Arachchi H.M."/>
            <person name="Berlin A."/>
            <person name="Brown A."/>
            <person name="Chapman S.B."/>
            <person name="Chen Z."/>
            <person name="Dunbar C."/>
            <person name="Freedman E."/>
            <person name="Gearin G."/>
            <person name="Gellesch M."/>
            <person name="Goldberg J."/>
            <person name="Griggs A."/>
            <person name="Gujja S."/>
            <person name="Heiman D."/>
            <person name="Howarth C."/>
            <person name="Larson L."/>
            <person name="Lui A."/>
            <person name="MacDonald P.J.P."/>
            <person name="Mehta T."/>
            <person name="Montmayeur A."/>
            <person name="Murphy C."/>
            <person name="Neiman D."/>
            <person name="Pearson M."/>
            <person name="Priest M."/>
            <person name="Roberts A."/>
            <person name="Saif S."/>
            <person name="Shea T."/>
            <person name="Shenoy N."/>
            <person name="Sisk P."/>
            <person name="Stolte C."/>
            <person name="Sykes S."/>
            <person name="Yandava C."/>
            <person name="Wortman J."/>
            <person name="Nusbaum C."/>
            <person name="Birren B."/>
        </authorList>
    </citation>
    <scope>NUCLEOTIDE SEQUENCE</scope>
    <source>
        <strain evidence="2">R3-111a-1</strain>
    </source>
</reference>
<name>J3PBV5_GAET3</name>
<reference evidence="2" key="2">
    <citation type="submission" date="2010-07" db="EMBL/GenBank/DDBJ databases">
        <authorList>
            <consortium name="The Broad Institute Genome Sequencing Platform"/>
            <consortium name="Broad Institute Genome Sequencing Center for Infectious Disease"/>
            <person name="Ma L.-J."/>
            <person name="Dead R."/>
            <person name="Young S."/>
            <person name="Zeng Q."/>
            <person name="Koehrsen M."/>
            <person name="Alvarado L."/>
            <person name="Berlin A."/>
            <person name="Chapman S.B."/>
            <person name="Chen Z."/>
            <person name="Freedman E."/>
            <person name="Gellesch M."/>
            <person name="Goldberg J."/>
            <person name="Griggs A."/>
            <person name="Gujja S."/>
            <person name="Heilman E.R."/>
            <person name="Heiman D."/>
            <person name="Hepburn T."/>
            <person name="Howarth C."/>
            <person name="Jen D."/>
            <person name="Larson L."/>
            <person name="Mehta T."/>
            <person name="Neiman D."/>
            <person name="Pearson M."/>
            <person name="Roberts A."/>
            <person name="Saif S."/>
            <person name="Shea T."/>
            <person name="Shenoy N."/>
            <person name="Sisk P."/>
            <person name="Stolte C."/>
            <person name="Sykes S."/>
            <person name="Walk T."/>
            <person name="White J."/>
            <person name="Yandava C."/>
            <person name="Haas B."/>
            <person name="Nusbaum C."/>
            <person name="Birren B."/>
        </authorList>
    </citation>
    <scope>NUCLEOTIDE SEQUENCE</scope>
    <source>
        <strain evidence="2">R3-111a-1</strain>
    </source>
</reference>
<evidence type="ECO:0000256" key="1">
    <source>
        <dbReference type="SAM" id="MobiDB-lite"/>
    </source>
</evidence>
<organism evidence="2">
    <name type="scientific">Gaeumannomyces tritici (strain R3-111a-1)</name>
    <name type="common">Wheat and barley take-all root rot fungus</name>
    <name type="synonym">Gaeumannomyces graminis var. tritici</name>
    <dbReference type="NCBI Taxonomy" id="644352"/>
    <lineage>
        <taxon>Eukaryota</taxon>
        <taxon>Fungi</taxon>
        <taxon>Dikarya</taxon>
        <taxon>Ascomycota</taxon>
        <taxon>Pezizomycotina</taxon>
        <taxon>Sordariomycetes</taxon>
        <taxon>Sordariomycetidae</taxon>
        <taxon>Magnaporthales</taxon>
        <taxon>Magnaporthaceae</taxon>
        <taxon>Gaeumannomyces</taxon>
    </lineage>
</organism>
<dbReference type="OrthoDB" id="3508621at2759"/>
<dbReference type="EnsemblFungi" id="EJT71723">
    <property type="protein sequence ID" value="EJT71723"/>
    <property type="gene ID" value="GGTG_10977"/>
</dbReference>
<dbReference type="EMBL" id="GL385400">
    <property type="protein sequence ID" value="EJT71723.1"/>
    <property type="molecule type" value="Genomic_DNA"/>
</dbReference>
<feature type="compositionally biased region" description="Polar residues" evidence="1">
    <location>
        <begin position="213"/>
        <end position="226"/>
    </location>
</feature>
<accession>J3PBV5</accession>
<evidence type="ECO:0000313" key="3">
    <source>
        <dbReference type="EnsemblFungi" id="EJT71723"/>
    </source>
</evidence>
<gene>
    <name evidence="3" type="primary">20351435</name>
    <name evidence="2" type="ORF">GGTG_10977</name>
</gene>
<feature type="region of interest" description="Disordered" evidence="1">
    <location>
        <begin position="207"/>
        <end position="227"/>
    </location>
</feature>
<keyword evidence="4" id="KW-1185">Reference proteome</keyword>
<reference evidence="3" key="5">
    <citation type="submission" date="2018-04" db="UniProtKB">
        <authorList>
            <consortium name="EnsemblFungi"/>
        </authorList>
    </citation>
    <scope>IDENTIFICATION</scope>
    <source>
        <strain evidence="3">R3-111a-1</strain>
    </source>
</reference>
<evidence type="ECO:0000313" key="2">
    <source>
        <dbReference type="EMBL" id="EJT71723.1"/>
    </source>
</evidence>
<reference evidence="3" key="4">
    <citation type="journal article" date="2015" name="G3 (Bethesda)">
        <title>Genome sequences of three phytopathogenic species of the Magnaporthaceae family of fungi.</title>
        <authorList>
            <person name="Okagaki L.H."/>
            <person name="Nunes C.C."/>
            <person name="Sailsbery J."/>
            <person name="Clay B."/>
            <person name="Brown D."/>
            <person name="John T."/>
            <person name="Oh Y."/>
            <person name="Young N."/>
            <person name="Fitzgerald M."/>
            <person name="Haas B.J."/>
            <person name="Zeng Q."/>
            <person name="Young S."/>
            <person name="Adiconis X."/>
            <person name="Fan L."/>
            <person name="Levin J.Z."/>
            <person name="Mitchell T.K."/>
            <person name="Okubara P.A."/>
            <person name="Farman M.L."/>
            <person name="Kohn L.M."/>
            <person name="Birren B."/>
            <person name="Ma L.-J."/>
            <person name="Dean R.A."/>
        </authorList>
    </citation>
    <scope>NUCLEOTIDE SEQUENCE</scope>
    <source>
        <strain evidence="3">R3-111a-1</strain>
    </source>
</reference>
<dbReference type="VEuPathDB" id="FungiDB:GGTG_10977"/>
<dbReference type="RefSeq" id="XP_009227120.1">
    <property type="nucleotide sequence ID" value="XM_009228856.1"/>
</dbReference>
<dbReference type="GeneID" id="20351435"/>
<dbReference type="HOGENOM" id="CLU_046151_0_0_1"/>
<dbReference type="eggNOG" id="ENOG502SZ7A">
    <property type="taxonomic scope" value="Eukaryota"/>
</dbReference>
<protein>
    <submittedName>
        <fullName evidence="2 3">Uncharacterized protein</fullName>
    </submittedName>
</protein>
<dbReference type="Proteomes" id="UP000006039">
    <property type="component" value="Unassembled WGS sequence"/>
</dbReference>